<reference evidence="2 3" key="1">
    <citation type="journal article" date="2024" name="Commun. Biol.">
        <title>Comparative genomic analysis of thermophilic fungi reveals convergent evolutionary adaptations and gene losses.</title>
        <authorList>
            <person name="Steindorff A.S."/>
            <person name="Aguilar-Pontes M.V."/>
            <person name="Robinson A.J."/>
            <person name="Andreopoulos B."/>
            <person name="LaButti K."/>
            <person name="Kuo A."/>
            <person name="Mondo S."/>
            <person name="Riley R."/>
            <person name="Otillar R."/>
            <person name="Haridas S."/>
            <person name="Lipzen A."/>
            <person name="Grimwood J."/>
            <person name="Schmutz J."/>
            <person name="Clum A."/>
            <person name="Reid I.D."/>
            <person name="Moisan M.C."/>
            <person name="Butler G."/>
            <person name="Nguyen T.T.M."/>
            <person name="Dewar K."/>
            <person name="Conant G."/>
            <person name="Drula E."/>
            <person name="Henrissat B."/>
            <person name="Hansel C."/>
            <person name="Singer S."/>
            <person name="Hutchinson M.I."/>
            <person name="de Vries R.P."/>
            <person name="Natvig D.O."/>
            <person name="Powell A.J."/>
            <person name="Tsang A."/>
            <person name="Grigoriev I.V."/>
        </authorList>
    </citation>
    <scope>NUCLEOTIDE SEQUENCE [LARGE SCALE GENOMIC DNA]</scope>
    <source>
        <strain evidence="2 3">CBS 494.80</strain>
    </source>
</reference>
<dbReference type="InterPro" id="IPR029063">
    <property type="entry name" value="SAM-dependent_MTases_sf"/>
</dbReference>
<organism evidence="2 3">
    <name type="scientific">Oculimacula yallundae</name>
    <dbReference type="NCBI Taxonomy" id="86028"/>
    <lineage>
        <taxon>Eukaryota</taxon>
        <taxon>Fungi</taxon>
        <taxon>Dikarya</taxon>
        <taxon>Ascomycota</taxon>
        <taxon>Pezizomycotina</taxon>
        <taxon>Leotiomycetes</taxon>
        <taxon>Helotiales</taxon>
        <taxon>Ploettnerulaceae</taxon>
        <taxon>Oculimacula</taxon>
    </lineage>
</organism>
<comment type="caution">
    <text evidence="2">The sequence shown here is derived from an EMBL/GenBank/DDBJ whole genome shotgun (WGS) entry which is preliminary data.</text>
</comment>
<dbReference type="CDD" id="cd02440">
    <property type="entry name" value="AdoMet_MTases"/>
    <property type="match status" value="1"/>
</dbReference>
<dbReference type="SUPFAM" id="SSF53335">
    <property type="entry name" value="S-adenosyl-L-methionine-dependent methyltransferases"/>
    <property type="match status" value="1"/>
</dbReference>
<gene>
    <name evidence="2" type="ORF">VTL71DRAFT_8717</name>
</gene>
<name>A0ABR4CYH7_9HELO</name>
<keyword evidence="3" id="KW-1185">Reference proteome</keyword>
<sequence length="342" mass="39580">MEYDWIIDGGYIPHGVLKFAIRQVLKARQTELSRVSLTDAFEQKSTYIAKLRQLPIAIDTKAANQQQYEVRTGVFESFLGPRMKYSCCLFERGNETLAEAETAMLQQYIPKAELEDGMTILDLGCGWGSSTLYFAEQLPAARIIGFSNSSTQRVYIEAEASRRNLKNVEIVTGDIANHDFEPEQFDRVISVELFEHMKNYELLMAKISRSLKPGGKLFVHLFCHRTTPYDFDEGWMSRYFFTGGTMPSTDLLLYFQRDLQLQKQWWISGTHYSRTLQAWLSNIIKNKEKVWPDLIETYGEKDVTIWYNRWVFYHMAGSEFFGSGGGEENGVCHYLFEKPQNT</sequence>
<comment type="similarity">
    <text evidence="1">Belongs to the CFA/CMAS family.</text>
</comment>
<dbReference type="Gene3D" id="3.40.50.150">
    <property type="entry name" value="Vaccinia Virus protein VP39"/>
    <property type="match status" value="1"/>
</dbReference>
<dbReference type="PANTHER" id="PTHR43832:SF1">
    <property type="entry name" value="S-ADENOSYL-L-METHIONINE-DEPENDENT METHYLTRANSFERASES SUPERFAMILY PROTEIN"/>
    <property type="match status" value="1"/>
</dbReference>
<evidence type="ECO:0000313" key="2">
    <source>
        <dbReference type="EMBL" id="KAL2074937.1"/>
    </source>
</evidence>
<dbReference type="Proteomes" id="UP001595075">
    <property type="component" value="Unassembled WGS sequence"/>
</dbReference>
<protein>
    <submittedName>
        <fullName evidence="2">Uncharacterized protein</fullName>
    </submittedName>
</protein>
<evidence type="ECO:0000256" key="1">
    <source>
        <dbReference type="ARBA" id="ARBA00010815"/>
    </source>
</evidence>
<dbReference type="Pfam" id="PF02353">
    <property type="entry name" value="CMAS"/>
    <property type="match status" value="1"/>
</dbReference>
<dbReference type="PANTHER" id="PTHR43832">
    <property type="match status" value="1"/>
</dbReference>
<proteinExistence type="inferred from homology"/>
<dbReference type="EMBL" id="JAZHXI010000002">
    <property type="protein sequence ID" value="KAL2074937.1"/>
    <property type="molecule type" value="Genomic_DNA"/>
</dbReference>
<evidence type="ECO:0000313" key="3">
    <source>
        <dbReference type="Proteomes" id="UP001595075"/>
    </source>
</evidence>
<accession>A0ABR4CYH7</accession>